<protein>
    <submittedName>
        <fullName evidence="1">Uncharacterized protein</fullName>
    </submittedName>
</protein>
<sequence>MRQGSSTTLCLKGRRGRKSLPAEPTPAQPFSLCACPLVSAAGLIDQPSDGGGCRPAWIGSLAPTLAAVMWPSPASCPVASDVYVEKERTCLFRYLRSSSGVLTLLIKETLEAFKFYFLKLASGPMRAAD</sequence>
<dbReference type="Proteomes" id="UP001153269">
    <property type="component" value="Unassembled WGS sequence"/>
</dbReference>
<proteinExistence type="predicted"/>
<evidence type="ECO:0000313" key="2">
    <source>
        <dbReference type="Proteomes" id="UP001153269"/>
    </source>
</evidence>
<organism evidence="1 2">
    <name type="scientific">Pleuronectes platessa</name>
    <name type="common">European plaice</name>
    <dbReference type="NCBI Taxonomy" id="8262"/>
    <lineage>
        <taxon>Eukaryota</taxon>
        <taxon>Metazoa</taxon>
        <taxon>Chordata</taxon>
        <taxon>Craniata</taxon>
        <taxon>Vertebrata</taxon>
        <taxon>Euteleostomi</taxon>
        <taxon>Actinopterygii</taxon>
        <taxon>Neopterygii</taxon>
        <taxon>Teleostei</taxon>
        <taxon>Neoteleostei</taxon>
        <taxon>Acanthomorphata</taxon>
        <taxon>Carangaria</taxon>
        <taxon>Pleuronectiformes</taxon>
        <taxon>Pleuronectoidei</taxon>
        <taxon>Pleuronectidae</taxon>
        <taxon>Pleuronectes</taxon>
    </lineage>
</organism>
<gene>
    <name evidence="1" type="ORF">PLEPLA_LOCUS875</name>
</gene>
<comment type="caution">
    <text evidence="1">The sequence shown here is derived from an EMBL/GenBank/DDBJ whole genome shotgun (WGS) entry which is preliminary data.</text>
</comment>
<evidence type="ECO:0000313" key="1">
    <source>
        <dbReference type="EMBL" id="CAB1413175.1"/>
    </source>
</evidence>
<reference evidence="1" key="1">
    <citation type="submission" date="2020-03" db="EMBL/GenBank/DDBJ databases">
        <authorList>
            <person name="Weist P."/>
        </authorList>
    </citation>
    <scope>NUCLEOTIDE SEQUENCE</scope>
</reference>
<name>A0A9N7Y0M1_PLEPL</name>
<keyword evidence="2" id="KW-1185">Reference proteome</keyword>
<accession>A0A9N7Y0M1</accession>
<dbReference type="PROSITE" id="PS51257">
    <property type="entry name" value="PROKAR_LIPOPROTEIN"/>
    <property type="match status" value="1"/>
</dbReference>
<dbReference type="EMBL" id="CADEAL010000041">
    <property type="protein sequence ID" value="CAB1413175.1"/>
    <property type="molecule type" value="Genomic_DNA"/>
</dbReference>
<dbReference type="AlphaFoldDB" id="A0A9N7Y0M1"/>